<comment type="caution">
    <text evidence="3">The sequence shown here is derived from an EMBL/GenBank/DDBJ whole genome shotgun (WGS) entry which is preliminary data.</text>
</comment>
<keyword evidence="4" id="KW-1185">Reference proteome</keyword>
<organism evidence="3 4">
    <name type="scientific">Alistipes inops</name>
    <dbReference type="NCBI Taxonomy" id="1501391"/>
    <lineage>
        <taxon>Bacteria</taxon>
        <taxon>Pseudomonadati</taxon>
        <taxon>Bacteroidota</taxon>
        <taxon>Bacteroidia</taxon>
        <taxon>Bacteroidales</taxon>
        <taxon>Rikenellaceae</taxon>
        <taxon>Alistipes</taxon>
    </lineage>
</organism>
<dbReference type="PROSITE" id="PS51257">
    <property type="entry name" value="PROKAR_LIPOPROTEIN"/>
    <property type="match status" value="1"/>
</dbReference>
<sequence length="221" mass="24590">MLMKRMLLLAVLAGIAAGTAGCKQQDAPKLDRQAVRLYVGDQVRITADRPVAWSAADDFYAAVDADGTVTARHVGSTTVTATADSGSAVCTVEVQPRYDTFEEPIIELLMQPMEVIKSLEPRKIIKTEQVHNSLRLVSVEEDNPKLAGRTYYCALDGEGCYRITMIYLTAYTKYQEEIIGFLEERYTHGEEGSNYYYPGNNFLDVAYRVAFLGPENPAQKQ</sequence>
<evidence type="ECO:0000259" key="2">
    <source>
        <dbReference type="Pfam" id="PF02368"/>
    </source>
</evidence>
<protein>
    <recommendedName>
        <fullName evidence="2">BIG2 domain-containing protein</fullName>
    </recommendedName>
</protein>
<feature type="chain" id="PRO_5045753149" description="BIG2 domain-containing protein" evidence="1">
    <location>
        <begin position="23"/>
        <end position="221"/>
    </location>
</feature>
<keyword evidence="1" id="KW-0732">Signal</keyword>
<reference evidence="3 4" key="1">
    <citation type="submission" date="2014-09" db="EMBL/GenBank/DDBJ databases">
        <title>Alistipes sp. 627, sp. nov., a novel member of the family Rikenellaceae isolated from human faeces.</title>
        <authorList>
            <person name="Shkoporov A.N."/>
            <person name="Chaplin A.V."/>
            <person name="Motuzova O.V."/>
            <person name="Kafarskaia L.I."/>
            <person name="Khokhlova E.V."/>
            <person name="Efimov B.A."/>
        </authorList>
    </citation>
    <scope>NUCLEOTIDE SEQUENCE [LARGE SCALE GENOMIC DNA]</scope>
    <source>
        <strain evidence="3 4">627</strain>
    </source>
</reference>
<dbReference type="SUPFAM" id="SSF49373">
    <property type="entry name" value="Invasin/intimin cell-adhesion fragments"/>
    <property type="match status" value="1"/>
</dbReference>
<evidence type="ECO:0000313" key="4">
    <source>
        <dbReference type="Proteomes" id="UP000030889"/>
    </source>
</evidence>
<dbReference type="Proteomes" id="UP000030889">
    <property type="component" value="Unassembled WGS sequence"/>
</dbReference>
<evidence type="ECO:0000313" key="3">
    <source>
        <dbReference type="EMBL" id="KHE40522.1"/>
    </source>
</evidence>
<name>A0ABR4YH89_9BACT</name>
<gene>
    <name evidence="3" type="ORF">LG35_09875</name>
</gene>
<evidence type="ECO:0000256" key="1">
    <source>
        <dbReference type="SAM" id="SignalP"/>
    </source>
</evidence>
<feature type="domain" description="BIG2" evidence="2">
    <location>
        <begin position="34"/>
        <end position="92"/>
    </location>
</feature>
<accession>A0ABR4YH89</accession>
<dbReference type="RefSeq" id="WP_035474388.1">
    <property type="nucleotide sequence ID" value="NZ_JRGF01000022.1"/>
</dbReference>
<proteinExistence type="predicted"/>
<dbReference type="InterPro" id="IPR008964">
    <property type="entry name" value="Invasin/intimin_cell_adhesion"/>
</dbReference>
<dbReference type="InterPro" id="IPR003343">
    <property type="entry name" value="Big_2"/>
</dbReference>
<dbReference type="EMBL" id="JRGF01000022">
    <property type="protein sequence ID" value="KHE40522.1"/>
    <property type="molecule type" value="Genomic_DNA"/>
</dbReference>
<feature type="signal peptide" evidence="1">
    <location>
        <begin position="1"/>
        <end position="22"/>
    </location>
</feature>
<dbReference type="Pfam" id="PF02368">
    <property type="entry name" value="Big_2"/>
    <property type="match status" value="1"/>
</dbReference>
<dbReference type="Gene3D" id="2.60.40.1080">
    <property type="match status" value="1"/>
</dbReference>